<protein>
    <submittedName>
        <fullName evidence="1">Uncharacterized protein</fullName>
    </submittedName>
</protein>
<evidence type="ECO:0000313" key="1">
    <source>
        <dbReference type="EMBL" id="SFW24400.1"/>
    </source>
</evidence>
<dbReference type="EMBL" id="FPIW01000005">
    <property type="protein sequence ID" value="SFW24400.1"/>
    <property type="molecule type" value="Genomic_DNA"/>
</dbReference>
<comment type="caution">
    <text evidence="1">The sequence shown here is derived from an EMBL/GenBank/DDBJ whole genome shotgun (WGS) entry which is preliminary data.</text>
</comment>
<name>A0AA94HR38_DESDE</name>
<dbReference type="AlphaFoldDB" id="A0AA94HR38"/>
<reference evidence="2" key="1">
    <citation type="submission" date="2016-11" db="EMBL/GenBank/DDBJ databases">
        <authorList>
            <person name="Jaros S."/>
            <person name="Januszkiewicz K."/>
            <person name="Wedrychowicz H."/>
        </authorList>
    </citation>
    <scope>NUCLEOTIDE SEQUENCE [LARGE SCALE GENOMIC DNA]</scope>
    <source>
        <strain evidence="2">DSM 7057</strain>
    </source>
</reference>
<dbReference type="RefSeq" id="WP_072311313.1">
    <property type="nucleotide sequence ID" value="NZ_FPIW01000005.1"/>
</dbReference>
<dbReference type="Proteomes" id="UP000182680">
    <property type="component" value="Unassembled WGS sequence"/>
</dbReference>
<accession>A0AA94HR38</accession>
<sequence length="188" mass="20353">MSKKQLSAAQGVEVACILFTLNTDPEGMVRLAHSALLPPAYLEGPGAIRFCAEWRAFTHAVITAGLMQHAPNSVLMAYLRQTGNLLSRTSAPLNEECGQAAEHQETIAPEELESFVDGPFAGYMPLLAQGQQARCPDLFCQRLASETARAKGEASPPDDQSKARLAATMAMLVSAVWDKLENYEFLAD</sequence>
<evidence type="ECO:0000313" key="2">
    <source>
        <dbReference type="Proteomes" id="UP000182680"/>
    </source>
</evidence>
<organism evidence="1 2">
    <name type="scientific">Desulfovibrio desulfuricans</name>
    <dbReference type="NCBI Taxonomy" id="876"/>
    <lineage>
        <taxon>Bacteria</taxon>
        <taxon>Pseudomonadati</taxon>
        <taxon>Thermodesulfobacteriota</taxon>
        <taxon>Desulfovibrionia</taxon>
        <taxon>Desulfovibrionales</taxon>
        <taxon>Desulfovibrionaceae</taxon>
        <taxon>Desulfovibrio</taxon>
    </lineage>
</organism>
<proteinExistence type="predicted"/>
<gene>
    <name evidence="1" type="ORF">SAMN02910291_00547</name>
</gene>